<accession>A0ABX3H149</accession>
<reference evidence="1 2" key="1">
    <citation type="submission" date="2016-10" db="EMBL/GenBank/DDBJ databases">
        <title>Paenibacillus species isolates.</title>
        <authorList>
            <person name="Beno S.M."/>
        </authorList>
    </citation>
    <scope>NUCLEOTIDE SEQUENCE [LARGE SCALE GENOMIC DNA]</scope>
    <source>
        <strain evidence="1 2">FSL H7-0744</strain>
    </source>
</reference>
<sequence length="287" mass="32608">MVKIAINFDRQLDEETYHLVEGLAKTRRMKRDVKILSSMVPDKDMGVDGEFYYNPLDFPESGQSVDPSIVDYNTPPSCQPDLWLHWIPTKDRKQIMWNSSKQTVNIVEWLVYLVQKVFGPKGYCLSGDAQVTGSKRIRIENNEIFVNDRAINAMGILMNIMMSNMRLDLNTSVLPGRILKMEMSPGGKWAIEVEDTRSEVRTVLSLVENEITLVQQCNDVLFSYSGHLQLDSEAIEILWSDDGMRSAVFLNGVLVTVYDLANQRMINSTLNGDDLIPVPAKWGGFHE</sequence>
<evidence type="ECO:0000313" key="1">
    <source>
        <dbReference type="EMBL" id="OMD43207.1"/>
    </source>
</evidence>
<name>A0ABX3H149_PAEBO</name>
<comment type="caution">
    <text evidence="1">The sequence shown here is derived from an EMBL/GenBank/DDBJ whole genome shotgun (WGS) entry which is preliminary data.</text>
</comment>
<dbReference type="RefSeq" id="WP_076113106.1">
    <property type="nucleotide sequence ID" value="NZ_MPTB01000036.1"/>
</dbReference>
<dbReference type="EMBL" id="MPTB01000036">
    <property type="protein sequence ID" value="OMD43207.1"/>
    <property type="molecule type" value="Genomic_DNA"/>
</dbReference>
<keyword evidence="2" id="KW-1185">Reference proteome</keyword>
<protein>
    <submittedName>
        <fullName evidence="1">Uncharacterized protein</fullName>
    </submittedName>
</protein>
<gene>
    <name evidence="1" type="ORF">BSK56_24205</name>
</gene>
<evidence type="ECO:0000313" key="2">
    <source>
        <dbReference type="Proteomes" id="UP000187412"/>
    </source>
</evidence>
<proteinExistence type="predicted"/>
<dbReference type="Proteomes" id="UP000187412">
    <property type="component" value="Unassembled WGS sequence"/>
</dbReference>
<organism evidence="1 2">
    <name type="scientific">Paenibacillus borealis</name>
    <dbReference type="NCBI Taxonomy" id="160799"/>
    <lineage>
        <taxon>Bacteria</taxon>
        <taxon>Bacillati</taxon>
        <taxon>Bacillota</taxon>
        <taxon>Bacilli</taxon>
        <taxon>Bacillales</taxon>
        <taxon>Paenibacillaceae</taxon>
        <taxon>Paenibacillus</taxon>
    </lineage>
</organism>